<dbReference type="GO" id="GO:0003887">
    <property type="term" value="F:DNA-directed DNA polymerase activity"/>
    <property type="evidence" value="ECO:0007669"/>
    <property type="project" value="UniProtKB-KW"/>
</dbReference>
<dbReference type="AlphaFoldDB" id="A0A699HX28"/>
<reference evidence="12" key="1">
    <citation type="journal article" date="2019" name="Sci. Rep.">
        <title>Draft genome of Tanacetum cinerariifolium, the natural source of mosquito coil.</title>
        <authorList>
            <person name="Yamashiro T."/>
            <person name="Shiraishi A."/>
            <person name="Satake H."/>
            <person name="Nakayama K."/>
        </authorList>
    </citation>
    <scope>NUCLEOTIDE SEQUENCE</scope>
</reference>
<keyword evidence="1" id="KW-0540">Nuclease</keyword>
<name>A0A699HX28_TANCI</name>
<evidence type="ECO:0000256" key="6">
    <source>
        <dbReference type="ARBA" id="ARBA00022908"/>
    </source>
</evidence>
<evidence type="ECO:0000256" key="7">
    <source>
        <dbReference type="ARBA" id="ARBA00022918"/>
    </source>
</evidence>
<protein>
    <submittedName>
        <fullName evidence="12">Ribonuclease H-like domain-containing protein</fullName>
    </submittedName>
</protein>
<accession>A0A699HX28</accession>
<sequence>MKGILRQFNVAKTPQQNEVAKWRNMTLIKAARTMLADSKLLTTFWAEAVNTACYVQNRVLVVKPHNKTPYELFHGRTSTLSYMRPFGYHVSILKTIDHLSKFDSKADKSFFVGYSLNSKAFRVFNSKTRIVEENLHIRLSKSTPNIVGSGPDWLFDIDALTRTMNYEPIVADPKSSYDDGSKPLNDDGKKVDEDPRKENKRNDQEKEDDVNNTNNVNTVSTTVNIAGTNRVNAVGENISIKLQFDPNMPALEDVSKFDFSSDDEDDGVVVDMNNLDTTIQNSSWIEAMQKELLLLGIKCFKAFPLLVMKIPLLKYFAIVSAKEFPLLSCSVTPAEEFALLDKDKDYSQSKTHYSQSKTYKFRIQQYLQNEHYTLWEVIEFGDSYKSPQEETGKGPASESFAKKKGKTVVITIKDMQKRRNDVKARTTLLLALLDEHQLRFSKNRDDLDTMCLDNVYNHLKVYEPEVQMKSDSNSQNMAFISSSNTSSGKGKVHTVSTQVSTASTDVAAASISHDTVCAYIASQSNGSLIKYKDITQIDEDDIEEIDIKWNMALLSMRADMFCHFARECRAPKSQDRGRRESYKQGLKEEEQAPKALMAIDGIGWD</sequence>
<dbReference type="Gene3D" id="3.30.420.10">
    <property type="entry name" value="Ribonuclease H-like superfamily/Ribonuclease H"/>
    <property type="match status" value="1"/>
</dbReference>
<evidence type="ECO:0000256" key="9">
    <source>
        <dbReference type="ARBA" id="ARBA00023172"/>
    </source>
</evidence>
<evidence type="ECO:0000256" key="10">
    <source>
        <dbReference type="SAM" id="MobiDB-lite"/>
    </source>
</evidence>
<comment type="caution">
    <text evidence="12">The sequence shown here is derived from an EMBL/GenBank/DDBJ whole genome shotgun (WGS) entry which is preliminary data.</text>
</comment>
<keyword evidence="3" id="KW-0255">Endonuclease</keyword>
<evidence type="ECO:0000256" key="1">
    <source>
        <dbReference type="ARBA" id="ARBA00022722"/>
    </source>
</evidence>
<evidence type="ECO:0000256" key="5">
    <source>
        <dbReference type="ARBA" id="ARBA00022842"/>
    </source>
</evidence>
<keyword evidence="7" id="KW-0695">RNA-directed DNA polymerase</keyword>
<evidence type="ECO:0000313" key="12">
    <source>
        <dbReference type="EMBL" id="GEY85555.1"/>
    </source>
</evidence>
<dbReference type="PANTHER" id="PTHR42648:SF11">
    <property type="entry name" value="TRANSPOSON TY4-P GAG-POL POLYPROTEIN"/>
    <property type="match status" value="1"/>
</dbReference>
<organism evidence="12">
    <name type="scientific">Tanacetum cinerariifolium</name>
    <name type="common">Dalmatian daisy</name>
    <name type="synonym">Chrysanthemum cinerariifolium</name>
    <dbReference type="NCBI Taxonomy" id="118510"/>
    <lineage>
        <taxon>Eukaryota</taxon>
        <taxon>Viridiplantae</taxon>
        <taxon>Streptophyta</taxon>
        <taxon>Embryophyta</taxon>
        <taxon>Tracheophyta</taxon>
        <taxon>Spermatophyta</taxon>
        <taxon>Magnoliopsida</taxon>
        <taxon>eudicotyledons</taxon>
        <taxon>Gunneridae</taxon>
        <taxon>Pentapetalae</taxon>
        <taxon>asterids</taxon>
        <taxon>campanulids</taxon>
        <taxon>Asterales</taxon>
        <taxon>Asteraceae</taxon>
        <taxon>Asteroideae</taxon>
        <taxon>Anthemideae</taxon>
        <taxon>Anthemidinae</taxon>
        <taxon>Tanacetum</taxon>
    </lineage>
</organism>
<dbReference type="GO" id="GO:0046872">
    <property type="term" value="F:metal ion binding"/>
    <property type="evidence" value="ECO:0007669"/>
    <property type="project" value="UniProtKB-KW"/>
</dbReference>
<feature type="compositionally biased region" description="Basic and acidic residues" evidence="10">
    <location>
        <begin position="175"/>
        <end position="204"/>
    </location>
</feature>
<feature type="domain" description="Retroviral polymerase SH3-like" evidence="11">
    <location>
        <begin position="98"/>
        <end position="138"/>
    </location>
</feature>
<dbReference type="GO" id="GO:0004519">
    <property type="term" value="F:endonuclease activity"/>
    <property type="evidence" value="ECO:0007669"/>
    <property type="project" value="UniProtKB-KW"/>
</dbReference>
<keyword evidence="4" id="KW-0378">Hydrolase</keyword>
<dbReference type="EMBL" id="BKCJ010216245">
    <property type="protein sequence ID" value="GEY85555.1"/>
    <property type="molecule type" value="Genomic_DNA"/>
</dbReference>
<keyword evidence="8" id="KW-0548">Nucleotidyltransferase</keyword>
<dbReference type="GO" id="GO:0003964">
    <property type="term" value="F:RNA-directed DNA polymerase activity"/>
    <property type="evidence" value="ECO:0007669"/>
    <property type="project" value="UniProtKB-KW"/>
</dbReference>
<gene>
    <name evidence="12" type="ORF">Tci_457529</name>
</gene>
<dbReference type="InterPro" id="IPR039537">
    <property type="entry name" value="Retrotran_Ty1/copia-like"/>
</dbReference>
<dbReference type="Pfam" id="PF25597">
    <property type="entry name" value="SH3_retrovirus"/>
    <property type="match status" value="1"/>
</dbReference>
<dbReference type="GO" id="GO:0003676">
    <property type="term" value="F:nucleic acid binding"/>
    <property type="evidence" value="ECO:0007669"/>
    <property type="project" value="InterPro"/>
</dbReference>
<keyword evidence="8" id="KW-0808">Transferase</keyword>
<dbReference type="InterPro" id="IPR057670">
    <property type="entry name" value="SH3_retrovirus"/>
</dbReference>
<keyword evidence="8" id="KW-0239">DNA-directed DNA polymerase</keyword>
<evidence type="ECO:0000256" key="8">
    <source>
        <dbReference type="ARBA" id="ARBA00022932"/>
    </source>
</evidence>
<dbReference type="SUPFAM" id="SSF53098">
    <property type="entry name" value="Ribonuclease H-like"/>
    <property type="match status" value="1"/>
</dbReference>
<evidence type="ECO:0000256" key="2">
    <source>
        <dbReference type="ARBA" id="ARBA00022723"/>
    </source>
</evidence>
<keyword evidence="5" id="KW-0460">Magnesium</keyword>
<evidence type="ECO:0000259" key="11">
    <source>
        <dbReference type="Pfam" id="PF25597"/>
    </source>
</evidence>
<evidence type="ECO:0000256" key="4">
    <source>
        <dbReference type="ARBA" id="ARBA00022801"/>
    </source>
</evidence>
<dbReference type="GO" id="GO:0006310">
    <property type="term" value="P:DNA recombination"/>
    <property type="evidence" value="ECO:0007669"/>
    <property type="project" value="UniProtKB-KW"/>
</dbReference>
<dbReference type="GO" id="GO:0016787">
    <property type="term" value="F:hydrolase activity"/>
    <property type="evidence" value="ECO:0007669"/>
    <property type="project" value="UniProtKB-KW"/>
</dbReference>
<proteinExistence type="predicted"/>
<feature type="region of interest" description="Disordered" evidence="10">
    <location>
        <begin position="170"/>
        <end position="217"/>
    </location>
</feature>
<dbReference type="InterPro" id="IPR036397">
    <property type="entry name" value="RNaseH_sf"/>
</dbReference>
<keyword evidence="6" id="KW-0229">DNA integration</keyword>
<dbReference type="PANTHER" id="PTHR42648">
    <property type="entry name" value="TRANSPOSASE, PUTATIVE-RELATED"/>
    <property type="match status" value="1"/>
</dbReference>
<dbReference type="GO" id="GO:0015074">
    <property type="term" value="P:DNA integration"/>
    <property type="evidence" value="ECO:0007669"/>
    <property type="project" value="UniProtKB-KW"/>
</dbReference>
<keyword evidence="2" id="KW-0479">Metal-binding</keyword>
<keyword evidence="9" id="KW-0233">DNA recombination</keyword>
<dbReference type="InterPro" id="IPR012337">
    <property type="entry name" value="RNaseH-like_sf"/>
</dbReference>
<evidence type="ECO:0000256" key="3">
    <source>
        <dbReference type="ARBA" id="ARBA00022759"/>
    </source>
</evidence>